<dbReference type="Proteomes" id="UP000000343">
    <property type="component" value="Plasmid pACIX903"/>
</dbReference>
<dbReference type="RefSeq" id="WP_013573139.1">
    <property type="nucleotide sequence ID" value="NC_015058.1"/>
</dbReference>
<reference evidence="11" key="1">
    <citation type="submission" date="2011-01" db="EMBL/GenBank/DDBJ databases">
        <title>Complete sequence of plasmid3 of Acidobacterium sp. MP5ACTX9.</title>
        <authorList>
            <consortium name="US DOE Joint Genome Institute"/>
            <person name="Lucas S."/>
            <person name="Copeland A."/>
            <person name="Lapidus A."/>
            <person name="Cheng J.-F."/>
            <person name="Goodwin L."/>
            <person name="Pitluck S."/>
            <person name="Teshima H."/>
            <person name="Detter J.C."/>
            <person name="Han C."/>
            <person name="Tapia R."/>
            <person name="Land M."/>
            <person name="Hauser L."/>
            <person name="Kyrpides N."/>
            <person name="Ivanova N."/>
            <person name="Ovchinnikova G."/>
            <person name="Pagani I."/>
            <person name="Rawat S.R."/>
            <person name="Mannisto M."/>
            <person name="Haggblom M.M."/>
            <person name="Woyke T."/>
        </authorList>
    </citation>
    <scope>NUCLEOTIDE SEQUENCE [LARGE SCALE GENOMIC DNA]</scope>
    <source>
        <strain evidence="11">MP5ACTX9</strain>
        <plasmid evidence="11">Plasmid pACIX903</plasmid>
    </source>
</reference>
<dbReference type="InterPro" id="IPR018497">
    <property type="entry name" value="Peptidase_M13_C"/>
</dbReference>
<dbReference type="PANTHER" id="PTHR11733">
    <property type="entry name" value="ZINC METALLOPROTEASE FAMILY M13 NEPRILYSIN-RELATED"/>
    <property type="match status" value="1"/>
</dbReference>
<dbReference type="PROSITE" id="PS51885">
    <property type="entry name" value="NEPRILYSIN"/>
    <property type="match status" value="1"/>
</dbReference>
<keyword evidence="11" id="KW-1185">Reference proteome</keyword>
<feature type="domain" description="Peptidase M13 N-terminal" evidence="9">
    <location>
        <begin position="153"/>
        <end position="525"/>
    </location>
</feature>
<protein>
    <submittedName>
        <fullName evidence="10">Endothelin-converting enzyme 1</fullName>
        <ecNumber evidence="10">3.4.24.71</ecNumber>
    </submittedName>
</protein>
<dbReference type="InterPro" id="IPR008753">
    <property type="entry name" value="Peptidase_M13_N"/>
</dbReference>
<dbReference type="KEGG" id="acm:AciX9_4474"/>
<keyword evidence="3" id="KW-0645">Protease</keyword>
<proteinExistence type="inferred from homology"/>
<dbReference type="GO" id="GO:0016485">
    <property type="term" value="P:protein processing"/>
    <property type="evidence" value="ECO:0007669"/>
    <property type="project" value="TreeGrafter"/>
</dbReference>
<keyword evidence="10" id="KW-0614">Plasmid</keyword>
<dbReference type="PANTHER" id="PTHR11733:SF167">
    <property type="entry name" value="FI17812P1-RELATED"/>
    <property type="match status" value="1"/>
</dbReference>
<dbReference type="InterPro" id="IPR024079">
    <property type="entry name" value="MetalloPept_cat_dom_sf"/>
</dbReference>
<evidence type="ECO:0000256" key="6">
    <source>
        <dbReference type="ARBA" id="ARBA00022833"/>
    </source>
</evidence>
<dbReference type="EC" id="3.4.24.71" evidence="10"/>
<keyword evidence="6" id="KW-0862">Zinc</keyword>
<dbReference type="GO" id="GO:0004222">
    <property type="term" value="F:metalloendopeptidase activity"/>
    <property type="evidence" value="ECO:0007669"/>
    <property type="project" value="UniProtKB-EC"/>
</dbReference>
<evidence type="ECO:0000313" key="11">
    <source>
        <dbReference type="Proteomes" id="UP000000343"/>
    </source>
</evidence>
<dbReference type="GO" id="GO:0046872">
    <property type="term" value="F:metal ion binding"/>
    <property type="evidence" value="ECO:0007669"/>
    <property type="project" value="UniProtKB-KW"/>
</dbReference>
<evidence type="ECO:0000256" key="3">
    <source>
        <dbReference type="ARBA" id="ARBA00022670"/>
    </source>
</evidence>
<evidence type="ECO:0000259" key="9">
    <source>
        <dbReference type="Pfam" id="PF05649"/>
    </source>
</evidence>
<dbReference type="Gene3D" id="1.10.1380.10">
    <property type="entry name" value="Neutral endopeptidase , domain2"/>
    <property type="match status" value="1"/>
</dbReference>
<dbReference type="InterPro" id="IPR000718">
    <property type="entry name" value="Peptidase_M13"/>
</dbReference>
<sequence>MKDIPTLANPTISQSARMRRLGDKVLGPEMGLDNGGAMTHSIRFAQTRPIVFVANQPRWSQRDINSHKRLLVFSMSTLPCGFSADVQEEVILKFTKPMKRVLHRKPFAIAVIVVSSAFSLLAQRPMSPLVAVTSPRHGTWGFDPRGMDPSVKPGDDFFSYANGAWIRKTNIPPDQTSVGPFSDLRRLCAEQVHLLLETTQDNRSDSDEGRVHTLYQAFMDDSSIEQAGAHPLQSDLQLVRKVGNRADVARLMKRHGFEASLFDLEIEKDEKHPDRYAVHLGQGDLGLPNRDLYLDAQFTDKKRLYKAYVAEMLRLAKWPNANKSATAVVAFESLIAQASWRGEDLRDNSKSYHSMSLANLRRMAPMFPWADFMAGDHLSENDFLIVTTDTSVVKLAELYGSTPLSTLKAWEAFRMTDAAAPYLSNDFRQARFAFRGNALNGLEAPPSERWPGAVSLLNALMGSTVGKMYVAAYFPAERKMAVQAIADSVMQALRSDLAQLTWMDPITRAKSLRKLDDIAVQMGYPDHWRSYAGVNLNKQTLYKDVETLRNHNWNYQVSQLKMAWNKNDWRFWPQEPVAYTENGQLIFPAGMLQAPFFTAQADAAVNYGSIGHVIGHELTHPFDDRGDWWTPEDRQRFKERSARLAKQYSAMEPLPGVHIKGELTLIENVADLGGLSLAYKAYRTTLSHDEDAVERDFTRDQEFFLGYAQVCREKERPDSLRNRLASEVHSPAAARLNGVVQNMPEWYKAFNVNPGERMYIVPDERVAIW</sequence>
<feature type="domain" description="Peptidase M13 C-terminal" evidence="8">
    <location>
        <begin position="579"/>
        <end position="765"/>
    </location>
</feature>
<dbReference type="OrthoDB" id="9775677at2"/>
<evidence type="ECO:0000256" key="5">
    <source>
        <dbReference type="ARBA" id="ARBA00022801"/>
    </source>
</evidence>
<organism evidence="11">
    <name type="scientific">Granulicella tundricola (strain ATCC BAA-1859 / DSM 23138 / MP5ACTX9)</name>
    <dbReference type="NCBI Taxonomy" id="1198114"/>
    <lineage>
        <taxon>Bacteria</taxon>
        <taxon>Pseudomonadati</taxon>
        <taxon>Acidobacteriota</taxon>
        <taxon>Terriglobia</taxon>
        <taxon>Terriglobales</taxon>
        <taxon>Acidobacteriaceae</taxon>
        <taxon>Granulicella</taxon>
    </lineage>
</organism>
<dbReference type="AlphaFoldDB" id="E8X7I6"/>
<dbReference type="PRINTS" id="PR00786">
    <property type="entry name" value="NEPRILYSIN"/>
</dbReference>
<dbReference type="EMBL" id="CP002483">
    <property type="protein sequence ID" value="ADW71420.1"/>
    <property type="molecule type" value="Genomic_DNA"/>
</dbReference>
<geneLocation type="plasmid" evidence="10 11">
    <name>pACIX903</name>
</geneLocation>
<keyword evidence="5 10" id="KW-0378">Hydrolase</keyword>
<accession>E8X7I6</accession>
<evidence type="ECO:0000259" key="8">
    <source>
        <dbReference type="Pfam" id="PF01431"/>
    </source>
</evidence>
<evidence type="ECO:0000256" key="7">
    <source>
        <dbReference type="ARBA" id="ARBA00023049"/>
    </source>
</evidence>
<dbReference type="Pfam" id="PF01431">
    <property type="entry name" value="Peptidase_M13"/>
    <property type="match status" value="1"/>
</dbReference>
<evidence type="ECO:0000256" key="2">
    <source>
        <dbReference type="ARBA" id="ARBA00007357"/>
    </source>
</evidence>
<evidence type="ECO:0000256" key="4">
    <source>
        <dbReference type="ARBA" id="ARBA00022723"/>
    </source>
</evidence>
<dbReference type="SUPFAM" id="SSF55486">
    <property type="entry name" value="Metalloproteases ('zincins'), catalytic domain"/>
    <property type="match status" value="1"/>
</dbReference>
<dbReference type="CDD" id="cd08662">
    <property type="entry name" value="M13"/>
    <property type="match status" value="1"/>
</dbReference>
<dbReference type="GO" id="GO:0005886">
    <property type="term" value="C:plasma membrane"/>
    <property type="evidence" value="ECO:0007669"/>
    <property type="project" value="TreeGrafter"/>
</dbReference>
<evidence type="ECO:0000256" key="1">
    <source>
        <dbReference type="ARBA" id="ARBA00001947"/>
    </source>
</evidence>
<comment type="cofactor">
    <cofactor evidence="1">
        <name>Zn(2+)</name>
        <dbReference type="ChEBI" id="CHEBI:29105"/>
    </cofactor>
</comment>
<dbReference type="InterPro" id="IPR042089">
    <property type="entry name" value="Peptidase_M13_dom_2"/>
</dbReference>
<dbReference type="Gene3D" id="3.40.390.10">
    <property type="entry name" value="Collagenase (Catalytic Domain)"/>
    <property type="match status" value="1"/>
</dbReference>
<dbReference type="HOGENOM" id="CLU_006187_7_2_0"/>
<evidence type="ECO:0000313" key="10">
    <source>
        <dbReference type="EMBL" id="ADW71420.1"/>
    </source>
</evidence>
<keyword evidence="4" id="KW-0479">Metal-binding</keyword>
<keyword evidence="7" id="KW-0482">Metalloprotease</keyword>
<comment type="similarity">
    <text evidence="2">Belongs to the peptidase M13 family.</text>
</comment>
<gene>
    <name evidence="10" type="ordered locus">AciX9_4474</name>
</gene>
<dbReference type="Pfam" id="PF05649">
    <property type="entry name" value="Peptidase_M13_N"/>
    <property type="match status" value="1"/>
</dbReference>
<name>E8X7I6_GRATM</name>